<feature type="transmembrane region" description="Helical" evidence="1">
    <location>
        <begin position="12"/>
        <end position="30"/>
    </location>
</feature>
<gene>
    <name evidence="3" type="ORF">GCM10011357_31060</name>
</gene>
<dbReference type="PANTHER" id="PTHR43031">
    <property type="entry name" value="FAD-DEPENDENT OXIDOREDUCTASE"/>
    <property type="match status" value="1"/>
</dbReference>
<evidence type="ECO:0000256" key="1">
    <source>
        <dbReference type="SAM" id="Phobius"/>
    </source>
</evidence>
<keyword evidence="1" id="KW-0812">Transmembrane</keyword>
<dbReference type="Pfam" id="PF00581">
    <property type="entry name" value="Rhodanese"/>
    <property type="match status" value="1"/>
</dbReference>
<evidence type="ECO:0000313" key="4">
    <source>
        <dbReference type="Proteomes" id="UP000614272"/>
    </source>
</evidence>
<evidence type="ECO:0000313" key="3">
    <source>
        <dbReference type="EMBL" id="GGD73809.1"/>
    </source>
</evidence>
<proteinExistence type="predicted"/>
<dbReference type="PROSITE" id="PS50206">
    <property type="entry name" value="RHODANESE_3"/>
    <property type="match status" value="1"/>
</dbReference>
<dbReference type="SUPFAM" id="SSF52821">
    <property type="entry name" value="Rhodanese/Cell cycle control phosphatase"/>
    <property type="match status" value="1"/>
</dbReference>
<dbReference type="RefSeq" id="WP_099035679.1">
    <property type="nucleotide sequence ID" value="NZ_BMGJ01000014.1"/>
</dbReference>
<organism evidence="3 4">
    <name type="scientific">Lacimicrobium alkaliphilum</name>
    <dbReference type="NCBI Taxonomy" id="1526571"/>
    <lineage>
        <taxon>Bacteria</taxon>
        <taxon>Pseudomonadati</taxon>
        <taxon>Pseudomonadota</taxon>
        <taxon>Gammaproteobacteria</taxon>
        <taxon>Alteromonadales</taxon>
        <taxon>Alteromonadaceae</taxon>
        <taxon>Lacimicrobium</taxon>
    </lineage>
</organism>
<keyword evidence="1" id="KW-1133">Transmembrane helix</keyword>
<dbReference type="InterPro" id="IPR050229">
    <property type="entry name" value="GlpE_sulfurtransferase"/>
</dbReference>
<protein>
    <submittedName>
        <fullName evidence="3">Rhodanese-like domain-containing protein</fullName>
    </submittedName>
</protein>
<accession>A0ABQ1RPE3</accession>
<reference evidence="4" key="1">
    <citation type="journal article" date="2019" name="Int. J. Syst. Evol. Microbiol.">
        <title>The Global Catalogue of Microorganisms (GCM) 10K type strain sequencing project: providing services to taxonomists for standard genome sequencing and annotation.</title>
        <authorList>
            <consortium name="The Broad Institute Genomics Platform"/>
            <consortium name="The Broad Institute Genome Sequencing Center for Infectious Disease"/>
            <person name="Wu L."/>
            <person name="Ma J."/>
        </authorList>
    </citation>
    <scope>NUCLEOTIDE SEQUENCE [LARGE SCALE GENOMIC DNA]</scope>
    <source>
        <strain evidence="4">CGMCC 1.12923</strain>
    </source>
</reference>
<name>A0ABQ1RPE3_9ALTE</name>
<keyword evidence="1" id="KW-0472">Membrane</keyword>
<comment type="caution">
    <text evidence="3">The sequence shown here is derived from an EMBL/GenBank/DDBJ whole genome shotgun (WGS) entry which is preliminary data.</text>
</comment>
<dbReference type="CDD" id="cd00158">
    <property type="entry name" value="RHOD"/>
    <property type="match status" value="1"/>
</dbReference>
<feature type="domain" description="Rhodanese" evidence="2">
    <location>
        <begin position="50"/>
        <end position="141"/>
    </location>
</feature>
<dbReference type="PANTHER" id="PTHR43031:SF18">
    <property type="entry name" value="RHODANESE-RELATED SULFURTRANSFERASES"/>
    <property type="match status" value="1"/>
</dbReference>
<dbReference type="InterPro" id="IPR036873">
    <property type="entry name" value="Rhodanese-like_dom_sf"/>
</dbReference>
<sequence>MQQLIEFVGNHYILSSIWVALALLFIYSLVSSKLSPVKELGTLEMTMLMNKQDAQVLDTRSQPDYRKGHILGARQIPAEKLSKGDFSDLEKYKDKPIIVVCAMGASAKRTATQLLKAGFSQVYVLKGGMNAWTSASLPVAK</sequence>
<dbReference type="Proteomes" id="UP000614272">
    <property type="component" value="Unassembled WGS sequence"/>
</dbReference>
<keyword evidence="4" id="KW-1185">Reference proteome</keyword>
<dbReference type="SMART" id="SM00450">
    <property type="entry name" value="RHOD"/>
    <property type="match status" value="1"/>
</dbReference>
<dbReference type="Gene3D" id="3.40.250.10">
    <property type="entry name" value="Rhodanese-like domain"/>
    <property type="match status" value="1"/>
</dbReference>
<dbReference type="EMBL" id="BMGJ01000014">
    <property type="protein sequence ID" value="GGD73809.1"/>
    <property type="molecule type" value="Genomic_DNA"/>
</dbReference>
<evidence type="ECO:0000259" key="2">
    <source>
        <dbReference type="PROSITE" id="PS50206"/>
    </source>
</evidence>
<dbReference type="InterPro" id="IPR001763">
    <property type="entry name" value="Rhodanese-like_dom"/>
</dbReference>